<dbReference type="OrthoDB" id="10683535at2759"/>
<evidence type="ECO:0000256" key="1">
    <source>
        <dbReference type="SAM" id="MobiDB-lite"/>
    </source>
</evidence>
<feature type="compositionally biased region" description="Polar residues" evidence="1">
    <location>
        <begin position="570"/>
        <end position="583"/>
    </location>
</feature>
<evidence type="ECO:0000313" key="2">
    <source>
        <dbReference type="EMBL" id="KAF4616200.1"/>
    </source>
</evidence>
<protein>
    <submittedName>
        <fullName evidence="2">Uncharacterized protein</fullName>
    </submittedName>
</protein>
<feature type="region of interest" description="Disordered" evidence="1">
    <location>
        <begin position="492"/>
        <end position="550"/>
    </location>
</feature>
<feature type="region of interest" description="Disordered" evidence="1">
    <location>
        <begin position="617"/>
        <end position="688"/>
    </location>
</feature>
<evidence type="ECO:0000313" key="3">
    <source>
        <dbReference type="Proteomes" id="UP000566819"/>
    </source>
</evidence>
<dbReference type="AlphaFoldDB" id="A0A8H4VQ30"/>
<feature type="compositionally biased region" description="Basic residues" evidence="1">
    <location>
        <begin position="665"/>
        <end position="676"/>
    </location>
</feature>
<gene>
    <name evidence="2" type="ORF">G7Y89_g15207</name>
</gene>
<keyword evidence="3" id="KW-1185">Reference proteome</keyword>
<accession>A0A8H4VQ30</accession>
<name>A0A8H4VQ30_9HELO</name>
<sequence length="688" mass="77123">MENSNWHQPYTTSSSHLIFSILFVAKSQDSICQLSPREEHGAGKLNNDCGIVALSAFTSSASEHFSFPSHCTSAIAQLTTRDLSLFTFPQLENLTFDGEALNKFPSCWRSSQSKPMRTSTVTLKMSAQGYQTSKVQKHKTVAIHAVVELGPAGWVPVMSLDFCGPVEVGTNFFCQASLYTREALSEYLKSFIRQNPREYCFYDIIPSSQRQLPLNWNTNSAGEDTYNRCQETRSAAATQSLQEDTNSRCESRKRWLQRFASLAVFYEGALNNKGELHDHWKIKLLSDALLTAGDIQRSKEELLKIINDATERVLEETIKITAIITMKVNPLILGDVSNLAYRHFLTTTEWDCEQTVEFTTPEERQEFFRKRVEDELWILANWAHKCLPYLLDLPWLFHTNGSSDQCDLRNYVIEDLSNHFSRLADACFVGITTPKSKPPKNLLSLVKSSMIIKQSDFWKSKNISDWKSESVYVTVDHWPIYKTAPATPSDIWGGDRVAAIDSDSSSSNGPDNGALGTGSSPTNGKGNGPVGFSSPSTNGPGITVGDTGYPLESGVKNLEDTFSKARINWSDNVTDENPSSDPQINEGDWQTVPRDPSAASKDTGDEWKMVEKNPGAELQSNEEGWHMVPNGEKWQKVPHDCWAPSEEPRDTPQIENSRWTTVTNPKKKNRKPKHFSSKGGSGSWKNKW</sequence>
<dbReference type="Proteomes" id="UP000566819">
    <property type="component" value="Unassembled WGS sequence"/>
</dbReference>
<dbReference type="EMBL" id="JAAMPI010002260">
    <property type="protein sequence ID" value="KAF4616200.1"/>
    <property type="molecule type" value="Genomic_DNA"/>
</dbReference>
<proteinExistence type="predicted"/>
<reference evidence="2 3" key="1">
    <citation type="submission" date="2020-03" db="EMBL/GenBank/DDBJ databases">
        <title>Draft Genome Sequence of Cudoniella acicularis.</title>
        <authorList>
            <person name="Buettner E."/>
            <person name="Kellner H."/>
        </authorList>
    </citation>
    <scope>NUCLEOTIDE SEQUENCE [LARGE SCALE GENOMIC DNA]</scope>
    <source>
        <strain evidence="2 3">DSM 108380</strain>
    </source>
</reference>
<organism evidence="2 3">
    <name type="scientific">Cudoniella acicularis</name>
    <dbReference type="NCBI Taxonomy" id="354080"/>
    <lineage>
        <taxon>Eukaryota</taxon>
        <taxon>Fungi</taxon>
        <taxon>Dikarya</taxon>
        <taxon>Ascomycota</taxon>
        <taxon>Pezizomycotina</taxon>
        <taxon>Leotiomycetes</taxon>
        <taxon>Helotiales</taxon>
        <taxon>Tricladiaceae</taxon>
        <taxon>Cudoniella</taxon>
    </lineage>
</organism>
<comment type="caution">
    <text evidence="2">The sequence shown here is derived from an EMBL/GenBank/DDBJ whole genome shotgun (WGS) entry which is preliminary data.</text>
</comment>
<feature type="compositionally biased region" description="Polar residues" evidence="1">
    <location>
        <begin position="653"/>
        <end position="664"/>
    </location>
</feature>
<feature type="region of interest" description="Disordered" evidence="1">
    <location>
        <begin position="570"/>
        <end position="604"/>
    </location>
</feature>